<evidence type="ECO:0000313" key="11">
    <source>
        <dbReference type="Proteomes" id="UP000502928"/>
    </source>
</evidence>
<dbReference type="InterPro" id="IPR025857">
    <property type="entry name" value="MacB_PCD"/>
</dbReference>
<evidence type="ECO:0000256" key="5">
    <source>
        <dbReference type="ARBA" id="ARBA00023136"/>
    </source>
</evidence>
<evidence type="ECO:0000256" key="2">
    <source>
        <dbReference type="ARBA" id="ARBA00022475"/>
    </source>
</evidence>
<evidence type="ECO:0000256" key="1">
    <source>
        <dbReference type="ARBA" id="ARBA00004651"/>
    </source>
</evidence>
<evidence type="ECO:0000256" key="7">
    <source>
        <dbReference type="SAM" id="Phobius"/>
    </source>
</evidence>
<name>A0A6G7J791_9FLAO</name>
<dbReference type="PANTHER" id="PTHR43738:SF2">
    <property type="entry name" value="ABC TRANSPORTER PERMEASE"/>
    <property type="match status" value="1"/>
</dbReference>
<accession>A0A6G7J791</accession>
<dbReference type="Pfam" id="PF12704">
    <property type="entry name" value="MacB_PCD"/>
    <property type="match status" value="1"/>
</dbReference>
<dbReference type="RefSeq" id="WP_166250077.1">
    <property type="nucleotide sequence ID" value="NZ_CP049616.1"/>
</dbReference>
<evidence type="ECO:0000256" key="3">
    <source>
        <dbReference type="ARBA" id="ARBA00022692"/>
    </source>
</evidence>
<dbReference type="PANTHER" id="PTHR43738">
    <property type="entry name" value="ABC TRANSPORTER, MEMBRANE PROTEIN"/>
    <property type="match status" value="1"/>
</dbReference>
<organism evidence="10 11">
    <name type="scientific">Flagellimonas oceani</name>
    <dbReference type="NCBI Taxonomy" id="2698672"/>
    <lineage>
        <taxon>Bacteria</taxon>
        <taxon>Pseudomonadati</taxon>
        <taxon>Bacteroidota</taxon>
        <taxon>Flavobacteriia</taxon>
        <taxon>Flavobacteriales</taxon>
        <taxon>Flavobacteriaceae</taxon>
        <taxon>Flagellimonas</taxon>
    </lineage>
</organism>
<dbReference type="InterPro" id="IPR003838">
    <property type="entry name" value="ABC3_permease_C"/>
</dbReference>
<evidence type="ECO:0000313" key="10">
    <source>
        <dbReference type="EMBL" id="QII46705.1"/>
    </source>
</evidence>
<feature type="transmembrane region" description="Helical" evidence="7">
    <location>
        <begin position="317"/>
        <end position="338"/>
    </location>
</feature>
<dbReference type="EMBL" id="CP049616">
    <property type="protein sequence ID" value="QII46705.1"/>
    <property type="molecule type" value="Genomic_DNA"/>
</dbReference>
<keyword evidence="4 7" id="KW-1133">Transmembrane helix</keyword>
<keyword evidence="2" id="KW-1003">Cell membrane</keyword>
<feature type="region of interest" description="Disordered" evidence="6">
    <location>
        <begin position="240"/>
        <end position="262"/>
    </location>
</feature>
<dbReference type="AlphaFoldDB" id="A0A6G7J791"/>
<dbReference type="GO" id="GO:0005886">
    <property type="term" value="C:plasma membrane"/>
    <property type="evidence" value="ECO:0007669"/>
    <property type="project" value="UniProtKB-SubCell"/>
</dbReference>
<gene>
    <name evidence="10" type="ORF">GVT53_19130</name>
</gene>
<evidence type="ECO:0000256" key="4">
    <source>
        <dbReference type="ARBA" id="ARBA00022989"/>
    </source>
</evidence>
<keyword evidence="5 7" id="KW-0472">Membrane</keyword>
<evidence type="ECO:0000256" key="6">
    <source>
        <dbReference type="SAM" id="MobiDB-lite"/>
    </source>
</evidence>
<protein>
    <submittedName>
        <fullName evidence="10">FtsX-like permease family protein</fullName>
    </submittedName>
</protein>
<feature type="transmembrane region" description="Helical" evidence="7">
    <location>
        <begin position="16"/>
        <end position="35"/>
    </location>
</feature>
<proteinExistence type="predicted"/>
<evidence type="ECO:0000259" key="9">
    <source>
        <dbReference type="Pfam" id="PF12704"/>
    </source>
</evidence>
<dbReference type="InterPro" id="IPR051125">
    <property type="entry name" value="ABC-4/HrtB_transporter"/>
</dbReference>
<keyword evidence="11" id="KW-1185">Reference proteome</keyword>
<dbReference type="KEGG" id="mut:GVT53_19130"/>
<sequence length="444" mass="50223">MNIWKISIRNFRFRPLYTFLAILTLSVSIALLVGIQQLDKSFRNQLDNNLGEIDMVVGAKGSPLQLVLASVLHVDNPTGNIPFEEAKGLMKNPMVQKAVPISYGDNYKGYRIVGTTQEFSTLYNASLKEGRSMEKPMEVVLGSTVAEKFGLQIGDTFQSSHGLAEKGGHTHETPLTVVGIYNPTHKVMDRLIVTGLQTIWDVHDHGDESMDNEGESNHQHEEDVLHIKEEEHHDGELVHQHHNENNSQESEKTEPHHDEEAHGQEITSLLVSFRNPMALLNIPRTINKNTNMQAALPKFELERLYQFTGVGVRTVTWIAYAILIISCITIFISLYRMVRDRAFDLALMRSYGANRFQLVKMVAYEGFMIAGTAFVIGLLLSQIGVYFIFKMITDQYKQTMPLQLKYQEVLQTGTLVLLMVLLSIILAIYPIIKMNISKILSHEK</sequence>
<reference evidence="10 11" key="1">
    <citation type="submission" date="2020-02" db="EMBL/GenBank/DDBJ databases">
        <title>Complete genome of Muricauda sp. 501str8.</title>
        <authorList>
            <person name="Dong B."/>
            <person name="Zhu S."/>
            <person name="Yang J."/>
            <person name="Chen J."/>
        </authorList>
    </citation>
    <scope>NUCLEOTIDE SEQUENCE [LARGE SCALE GENOMIC DNA]</scope>
    <source>
        <strain evidence="10 11">501str8</strain>
    </source>
</reference>
<feature type="domain" description="ABC3 transporter permease C-terminal" evidence="8">
    <location>
        <begin position="318"/>
        <end position="436"/>
    </location>
</feature>
<keyword evidence="3 7" id="KW-0812">Transmembrane</keyword>
<feature type="domain" description="MacB-like periplasmic core" evidence="9">
    <location>
        <begin position="18"/>
        <end position="199"/>
    </location>
</feature>
<comment type="subcellular location">
    <subcellularLocation>
        <location evidence="1">Cell membrane</location>
        <topology evidence="1">Multi-pass membrane protein</topology>
    </subcellularLocation>
</comment>
<evidence type="ECO:0000259" key="8">
    <source>
        <dbReference type="Pfam" id="PF02687"/>
    </source>
</evidence>
<dbReference type="Pfam" id="PF02687">
    <property type="entry name" value="FtsX"/>
    <property type="match status" value="1"/>
</dbReference>
<feature type="transmembrane region" description="Helical" evidence="7">
    <location>
        <begin position="409"/>
        <end position="432"/>
    </location>
</feature>
<dbReference type="Proteomes" id="UP000502928">
    <property type="component" value="Chromosome"/>
</dbReference>
<feature type="transmembrane region" description="Helical" evidence="7">
    <location>
        <begin position="358"/>
        <end position="389"/>
    </location>
</feature>